<organism evidence="1">
    <name type="scientific">Anguilla anguilla</name>
    <name type="common">European freshwater eel</name>
    <name type="synonym">Muraena anguilla</name>
    <dbReference type="NCBI Taxonomy" id="7936"/>
    <lineage>
        <taxon>Eukaryota</taxon>
        <taxon>Metazoa</taxon>
        <taxon>Chordata</taxon>
        <taxon>Craniata</taxon>
        <taxon>Vertebrata</taxon>
        <taxon>Euteleostomi</taxon>
        <taxon>Actinopterygii</taxon>
        <taxon>Neopterygii</taxon>
        <taxon>Teleostei</taxon>
        <taxon>Anguilliformes</taxon>
        <taxon>Anguillidae</taxon>
        <taxon>Anguilla</taxon>
    </lineage>
</organism>
<sequence>MHFPAFHRFLSGIN</sequence>
<accession>A0A0E9PWV2</accession>
<name>A0A0E9PWV2_ANGAN</name>
<protein>
    <submittedName>
        <fullName evidence="1">Uncharacterized protein</fullName>
    </submittedName>
</protein>
<proteinExistence type="predicted"/>
<reference evidence="1" key="2">
    <citation type="journal article" date="2015" name="Fish Shellfish Immunol.">
        <title>Early steps in the European eel (Anguilla anguilla)-Vibrio vulnificus interaction in the gills: Role of the RtxA13 toxin.</title>
        <authorList>
            <person name="Callol A."/>
            <person name="Pajuelo D."/>
            <person name="Ebbesson L."/>
            <person name="Teles M."/>
            <person name="MacKenzie S."/>
            <person name="Amaro C."/>
        </authorList>
    </citation>
    <scope>NUCLEOTIDE SEQUENCE</scope>
</reference>
<dbReference type="EMBL" id="GBXM01100002">
    <property type="protein sequence ID" value="JAH08575.1"/>
    <property type="molecule type" value="Transcribed_RNA"/>
</dbReference>
<evidence type="ECO:0000313" key="1">
    <source>
        <dbReference type="EMBL" id="JAH08575.1"/>
    </source>
</evidence>
<reference evidence="1" key="1">
    <citation type="submission" date="2014-11" db="EMBL/GenBank/DDBJ databases">
        <authorList>
            <person name="Amaro Gonzalez C."/>
        </authorList>
    </citation>
    <scope>NUCLEOTIDE SEQUENCE</scope>
</reference>